<name>E2BF55_HARSA</name>
<dbReference type="OMA" id="CSELANH"/>
<evidence type="ECO:0000259" key="1">
    <source>
        <dbReference type="Pfam" id="PF21787"/>
    </source>
</evidence>
<gene>
    <name evidence="2" type="ORF">EAI_00101</name>
</gene>
<protein>
    <recommendedName>
        <fullName evidence="1">Transposable element P transposase-like RNase H domain-containing protein</fullName>
    </recommendedName>
</protein>
<dbReference type="AlphaFoldDB" id="E2BF55"/>
<proteinExistence type="predicted"/>
<reference evidence="2 3" key="1">
    <citation type="journal article" date="2010" name="Science">
        <title>Genomic comparison of the ants Camponotus floridanus and Harpegnathos saltator.</title>
        <authorList>
            <person name="Bonasio R."/>
            <person name="Zhang G."/>
            <person name="Ye C."/>
            <person name="Mutti N.S."/>
            <person name="Fang X."/>
            <person name="Qin N."/>
            <person name="Donahue G."/>
            <person name="Yang P."/>
            <person name="Li Q."/>
            <person name="Li C."/>
            <person name="Zhang P."/>
            <person name="Huang Z."/>
            <person name="Berger S.L."/>
            <person name="Reinberg D."/>
            <person name="Wang J."/>
            <person name="Liebig J."/>
        </authorList>
    </citation>
    <scope>NUCLEOTIDE SEQUENCE [LARGE SCALE GENOMIC DNA]</scope>
    <source>
        <strain evidence="2 3">R22 G/1</strain>
    </source>
</reference>
<evidence type="ECO:0000313" key="3">
    <source>
        <dbReference type="Proteomes" id="UP000008237"/>
    </source>
</evidence>
<sequence length="169" mass="18458">LPCTRTIRSYFTNINTKCGFDSNFLQLLKKSFASKKPMQRHGVLLLDEINLRKSISVCSKTLTYSGLVDFGDEGPQATSIEDQATHGLVLMFQPLADTYTQPVAVFASKNPVRGDELAKIAVKAIVLLEESGAIVHGIVSDGAATNTKMGKNLGIKSTINETRTWFTHP</sequence>
<dbReference type="InParanoid" id="E2BF55"/>
<keyword evidence="3" id="KW-1185">Reference proteome</keyword>
<accession>E2BF55</accession>
<dbReference type="OrthoDB" id="7675410at2759"/>
<feature type="non-terminal residue" evidence="2">
    <location>
        <position position="169"/>
    </location>
</feature>
<dbReference type="Pfam" id="PF21787">
    <property type="entry name" value="TNP-like_RNaseH_N"/>
    <property type="match status" value="1"/>
</dbReference>
<dbReference type="EMBL" id="GL447942">
    <property type="protein sequence ID" value="EFN85675.1"/>
    <property type="molecule type" value="Genomic_DNA"/>
</dbReference>
<dbReference type="Proteomes" id="UP000008237">
    <property type="component" value="Unassembled WGS sequence"/>
</dbReference>
<feature type="non-terminal residue" evidence="2">
    <location>
        <position position="1"/>
    </location>
</feature>
<feature type="domain" description="Transposable element P transposase-like RNase H" evidence="1">
    <location>
        <begin position="17"/>
        <end position="154"/>
    </location>
</feature>
<dbReference type="STRING" id="610380.E2BF55"/>
<evidence type="ECO:0000313" key="2">
    <source>
        <dbReference type="EMBL" id="EFN85675.1"/>
    </source>
</evidence>
<organism evidence="3">
    <name type="scientific">Harpegnathos saltator</name>
    <name type="common">Jerdon's jumping ant</name>
    <dbReference type="NCBI Taxonomy" id="610380"/>
    <lineage>
        <taxon>Eukaryota</taxon>
        <taxon>Metazoa</taxon>
        <taxon>Ecdysozoa</taxon>
        <taxon>Arthropoda</taxon>
        <taxon>Hexapoda</taxon>
        <taxon>Insecta</taxon>
        <taxon>Pterygota</taxon>
        <taxon>Neoptera</taxon>
        <taxon>Endopterygota</taxon>
        <taxon>Hymenoptera</taxon>
        <taxon>Apocrita</taxon>
        <taxon>Aculeata</taxon>
        <taxon>Formicoidea</taxon>
        <taxon>Formicidae</taxon>
        <taxon>Ponerinae</taxon>
        <taxon>Ponerini</taxon>
        <taxon>Harpegnathos</taxon>
    </lineage>
</organism>
<dbReference type="InterPro" id="IPR048365">
    <property type="entry name" value="TNP-like_RNaseH_N"/>
</dbReference>